<organism evidence="1 2">
    <name type="scientific">Entomophthora muscae</name>
    <dbReference type="NCBI Taxonomy" id="34485"/>
    <lineage>
        <taxon>Eukaryota</taxon>
        <taxon>Fungi</taxon>
        <taxon>Fungi incertae sedis</taxon>
        <taxon>Zoopagomycota</taxon>
        <taxon>Entomophthoromycotina</taxon>
        <taxon>Entomophthoromycetes</taxon>
        <taxon>Entomophthorales</taxon>
        <taxon>Entomophthoraceae</taxon>
        <taxon>Entomophthora</taxon>
    </lineage>
</organism>
<dbReference type="EMBL" id="QTSX02004343">
    <property type="protein sequence ID" value="KAJ9065516.1"/>
    <property type="molecule type" value="Genomic_DNA"/>
</dbReference>
<accession>A0ACC2STE0</accession>
<protein>
    <submittedName>
        <fullName evidence="1">Uncharacterized protein</fullName>
    </submittedName>
</protein>
<sequence length="272" mass="31092">MELVTASEGTSVKPSEFRLWTNRREFLNTSLAAAWVALCLYVVCLANAYLDRINPSLYSLHHPRLPDPLLDFLSPYYLRSGLAPDLADQLVQFGPVFILLRPLLMREKALLVLRRQFFIIGACYLVRAVFVLITILPNPLASCKTKLSNSIFYDAFLQFIQLRTSCGDVLFSGHTIVFLISALSWSTYPFSLFTTCIAWAFASLGIMVLIASTYHYTVDCVVGIMVVSLIWKLYHSLVTNHHDNSFSKLLYHMDADHHFDIEYERCRESEYP</sequence>
<dbReference type="Proteomes" id="UP001165960">
    <property type="component" value="Unassembled WGS sequence"/>
</dbReference>
<evidence type="ECO:0000313" key="2">
    <source>
        <dbReference type="Proteomes" id="UP001165960"/>
    </source>
</evidence>
<keyword evidence="2" id="KW-1185">Reference proteome</keyword>
<gene>
    <name evidence="1" type="ORF">DSO57_1018820</name>
</gene>
<comment type="caution">
    <text evidence="1">The sequence shown here is derived from an EMBL/GenBank/DDBJ whole genome shotgun (WGS) entry which is preliminary data.</text>
</comment>
<name>A0ACC2STE0_9FUNG</name>
<evidence type="ECO:0000313" key="1">
    <source>
        <dbReference type="EMBL" id="KAJ9065516.1"/>
    </source>
</evidence>
<reference evidence="1" key="1">
    <citation type="submission" date="2022-04" db="EMBL/GenBank/DDBJ databases">
        <title>Genome of the entomopathogenic fungus Entomophthora muscae.</title>
        <authorList>
            <person name="Elya C."/>
            <person name="Lovett B.R."/>
            <person name="Lee E."/>
            <person name="Macias A.M."/>
            <person name="Hajek A.E."/>
            <person name="De Bivort B.L."/>
            <person name="Kasson M.T."/>
            <person name="De Fine Licht H.H."/>
            <person name="Stajich J.E."/>
        </authorList>
    </citation>
    <scope>NUCLEOTIDE SEQUENCE</scope>
    <source>
        <strain evidence="1">Berkeley</strain>
    </source>
</reference>
<proteinExistence type="predicted"/>